<evidence type="ECO:0000313" key="1">
    <source>
        <dbReference type="EMBL" id="MCQ1057624.1"/>
    </source>
</evidence>
<comment type="caution">
    <text evidence="1">The sequence shown here is derived from an EMBL/GenBank/DDBJ whole genome shotgun (WGS) entry which is preliminary data.</text>
</comment>
<dbReference type="Proteomes" id="UP001524460">
    <property type="component" value="Unassembled WGS sequence"/>
</dbReference>
<accession>A0ABT1N2Z4</accession>
<proteinExistence type="predicted"/>
<evidence type="ECO:0008006" key="3">
    <source>
        <dbReference type="Google" id="ProtNLM"/>
    </source>
</evidence>
<dbReference type="RefSeq" id="WP_255041231.1">
    <property type="nucleotide sequence ID" value="NZ_JANEYT010000009.1"/>
</dbReference>
<protein>
    <recommendedName>
        <fullName evidence="3">Transglutaminase-like domain-containing protein</fullName>
    </recommendedName>
</protein>
<name>A0ABT1N2Z4_9GAMM</name>
<keyword evidence="2" id="KW-1185">Reference proteome</keyword>
<dbReference type="EMBL" id="JANEYT010000009">
    <property type="protein sequence ID" value="MCQ1057624.1"/>
    <property type="molecule type" value="Genomic_DNA"/>
</dbReference>
<gene>
    <name evidence="1" type="ORF">NHN17_06065</name>
</gene>
<organism evidence="1 2">
    <name type="scientific">Photobacterium pectinilyticum</name>
    <dbReference type="NCBI Taxonomy" id="2906793"/>
    <lineage>
        <taxon>Bacteria</taxon>
        <taxon>Pseudomonadati</taxon>
        <taxon>Pseudomonadota</taxon>
        <taxon>Gammaproteobacteria</taxon>
        <taxon>Vibrionales</taxon>
        <taxon>Vibrionaceae</taxon>
        <taxon>Photobacterium</taxon>
    </lineage>
</organism>
<evidence type="ECO:0000313" key="2">
    <source>
        <dbReference type="Proteomes" id="UP001524460"/>
    </source>
</evidence>
<sequence length="171" mass="20127">MSKGQQGETTMQYHVHTFRNALVTIIETQSYRYCDLPRWQELNAFPFGSCDLANNMLAMYLREQGYNPKVMWCRNNLSDYPEILSHVWLEVDNKFVDITINQFPRLIRERVHIVNKYDIGILNEIYFHCRSSGQFEEREVDLRNNAGCGDAIYQAVSKLARELLFIHGKNK</sequence>
<reference evidence="1 2" key="1">
    <citation type="submission" date="2022-07" db="EMBL/GenBank/DDBJ databases">
        <title>Photobacterium pectinilyticum sp. nov., a marine bacterium isolated from surface seawater of Qingdao offshore.</title>
        <authorList>
            <person name="Wang X."/>
        </authorList>
    </citation>
    <scope>NUCLEOTIDE SEQUENCE [LARGE SCALE GENOMIC DNA]</scope>
    <source>
        <strain evidence="1 2">ZSDE20</strain>
    </source>
</reference>